<dbReference type="PANTHER" id="PTHR36766:SF30">
    <property type="entry name" value="TIR-NBS TYPE DISEASE RESISTANCE PROTEIN-RELATED"/>
    <property type="match status" value="1"/>
</dbReference>
<gene>
    <name evidence="5" type="ORF">SETIT_8G128200v2</name>
</gene>
<feature type="domain" description="R13L1/DRL21-like LRR repeat region" evidence="4">
    <location>
        <begin position="741"/>
        <end position="867"/>
    </location>
</feature>
<dbReference type="Gene3D" id="3.40.50.300">
    <property type="entry name" value="P-loop containing nucleotide triphosphate hydrolases"/>
    <property type="match status" value="1"/>
</dbReference>
<dbReference type="InterPro" id="IPR056789">
    <property type="entry name" value="LRR_R13L1-DRL21"/>
</dbReference>
<keyword evidence="1" id="KW-0433">Leucine-rich repeat</keyword>
<dbReference type="Pfam" id="PF25019">
    <property type="entry name" value="LRR_R13L1-DRL21"/>
    <property type="match status" value="1"/>
</dbReference>
<dbReference type="SUPFAM" id="SSF52058">
    <property type="entry name" value="L domain-like"/>
    <property type="match status" value="1"/>
</dbReference>
<dbReference type="GO" id="GO:0006952">
    <property type="term" value="P:defense response"/>
    <property type="evidence" value="ECO:0007669"/>
    <property type="project" value="UniProtKB-KW"/>
</dbReference>
<dbReference type="OrthoDB" id="678339at2759"/>
<dbReference type="EMBL" id="CM003535">
    <property type="protein sequence ID" value="RCV38262.1"/>
    <property type="molecule type" value="Genomic_DNA"/>
</dbReference>
<evidence type="ECO:0000256" key="1">
    <source>
        <dbReference type="ARBA" id="ARBA00022614"/>
    </source>
</evidence>
<feature type="domain" description="NB-ARC" evidence="3">
    <location>
        <begin position="153"/>
        <end position="297"/>
    </location>
</feature>
<dbReference type="Gene3D" id="3.80.10.10">
    <property type="entry name" value="Ribonuclease Inhibitor"/>
    <property type="match status" value="3"/>
</dbReference>
<evidence type="ECO:0000256" key="2">
    <source>
        <dbReference type="ARBA" id="ARBA00022821"/>
    </source>
</evidence>
<dbReference type="KEGG" id="sita:101764428"/>
<sequence>MAGADLERVVELLRSERMDEQLRLLGAGTLLAELRSAVSVIHSNGTVSRGGNQRLMLFIQSQAAPLRELLDTLLHTRIRAEGWHQVTAVLFCRRFSRSSALRDLGLFLDRFRSLASYVDRPSYGPGLPAPPNRDALPVPATASMVGRSDLLEKMVSVLLADRTRSDGLLVMPIVGGPGVGKTALARALLRDDRVKRKFGVRLAVPVTRKFFLETTLILLISPEVAAHVQYNYTPEVMASRISRSLRGRDYLIVLDDMWSDKEGKWLEIGALMRSLPWNGAVVVTTRTRDVAAKLAGTITEASCTNKPFYLQSLEPEFSSSFVDEWAAAYCGDWPGELFREAGTKIADRCSGVPLLLQYAGARFCQPQGDKFWQGFLGDTTDSSVRHPGIYFWREVLWCIDELPHDRFWQQFLGHSGDLPDGNAVLESAAAGYQHLPSDMRSCLLYCSMFPSGYDYDVEELSDLLAAQSYIPPAVAKAQQKGFLQQLLDECFYPLQEHEYGDKCMYRMHKVLHIFAQFMDMKTSSVVRADQATQLATKAASQSLTSLRRASLIVNPLTASFPTSLFKCEELGALILIQEGAMCTPDQPRCEISEIPQEFLNSCLRVQALNFRATKIRTLPTKFVETYKYNMRYLNLSLTDIDNLPSSIARLVSLQTLILSYCDKLRKLHPNVTKLSVLQKLELEGCCNLVELPQDLSKMKKLEHLNVIECSSLTQLPRGIGQLKRLQMLLGYIVSYADGNPMSELESLTNLHGLSLQSLEKVIDPLDARFARLNYKTNLESLTLQWNMDDYSNDTIPAYAVLESLQPHRRLKALEIVGYEGKYLPSWMVVTKPYLVSLVEIRLINLRSCEKVLPPLGLLPSLKIAEISGAETICSVKDNFYGHKGRFPSLEKLVFSYMHNLEIWEQEHRPGMFPRLRELVIIQCPKLRALHMELPSLEKLELWMNNKMLYGLKGALRGVAKTLEHISISFGEELLAYSQCEGLRDLGKLTKLEICGCDELTCLPQGLQHLSSIRILRIDNCSKLKTLPDWLENLPSLRIVQLSGCPLLQHMPGGLQQRPRIIHVEDCPNLPEEPFPGFQRSQ</sequence>
<dbReference type="Gene3D" id="1.10.10.10">
    <property type="entry name" value="Winged helix-like DNA-binding domain superfamily/Winged helix DNA-binding domain"/>
    <property type="match status" value="1"/>
</dbReference>
<dbReference type="InterPro" id="IPR027417">
    <property type="entry name" value="P-loop_NTPase"/>
</dbReference>
<dbReference type="Pfam" id="PF00931">
    <property type="entry name" value="NB-ARC"/>
    <property type="match status" value="1"/>
</dbReference>
<dbReference type="AlphaFoldDB" id="A0A368S750"/>
<dbReference type="PANTHER" id="PTHR36766">
    <property type="entry name" value="PLANT BROAD-SPECTRUM MILDEW RESISTANCE PROTEIN RPW8"/>
    <property type="match status" value="1"/>
</dbReference>
<accession>A0A368S750</accession>
<dbReference type="SUPFAM" id="SSF52047">
    <property type="entry name" value="RNI-like"/>
    <property type="match status" value="1"/>
</dbReference>
<organism evidence="5">
    <name type="scientific">Setaria italica</name>
    <name type="common">Foxtail millet</name>
    <name type="synonym">Panicum italicum</name>
    <dbReference type="NCBI Taxonomy" id="4555"/>
    <lineage>
        <taxon>Eukaryota</taxon>
        <taxon>Viridiplantae</taxon>
        <taxon>Streptophyta</taxon>
        <taxon>Embryophyta</taxon>
        <taxon>Tracheophyta</taxon>
        <taxon>Spermatophyta</taxon>
        <taxon>Magnoliopsida</taxon>
        <taxon>Liliopsida</taxon>
        <taxon>Poales</taxon>
        <taxon>Poaceae</taxon>
        <taxon>PACMAD clade</taxon>
        <taxon>Panicoideae</taxon>
        <taxon>Panicodae</taxon>
        <taxon>Paniceae</taxon>
        <taxon>Cenchrinae</taxon>
        <taxon>Setaria</taxon>
    </lineage>
</organism>
<evidence type="ECO:0000313" key="5">
    <source>
        <dbReference type="EMBL" id="RCV38262.1"/>
    </source>
</evidence>
<reference evidence="5" key="1">
    <citation type="journal article" date="2012" name="Nat. Biotechnol.">
        <title>Reference genome sequence of the model plant Setaria.</title>
        <authorList>
            <person name="Bennetzen J.L."/>
            <person name="Schmutz J."/>
            <person name="Wang H."/>
            <person name="Percifield R."/>
            <person name="Hawkins J."/>
            <person name="Pontaroli A.C."/>
            <person name="Estep M."/>
            <person name="Feng L."/>
            <person name="Vaughn J.N."/>
            <person name="Grimwood J."/>
            <person name="Jenkins J."/>
            <person name="Barry K."/>
            <person name="Lindquist E."/>
            <person name="Hellsten U."/>
            <person name="Deshpande S."/>
            <person name="Wang X."/>
            <person name="Wu X."/>
            <person name="Mitros T."/>
            <person name="Triplett J."/>
            <person name="Yang X."/>
            <person name="Ye C.Y."/>
            <person name="Mauro-Herrera M."/>
            <person name="Wang L."/>
            <person name="Li P."/>
            <person name="Sharma M."/>
            <person name="Sharma R."/>
            <person name="Ronald P.C."/>
            <person name="Panaud O."/>
            <person name="Kellogg E.A."/>
            <person name="Brutnell T.P."/>
            <person name="Doust A.N."/>
            <person name="Tuskan G.A."/>
            <person name="Rokhsar D."/>
            <person name="Devos K.M."/>
        </authorList>
    </citation>
    <scope>NUCLEOTIDE SEQUENCE [LARGE SCALE GENOMIC DNA]</scope>
    <source>
        <strain evidence="5">Yugu1</strain>
    </source>
</reference>
<reference evidence="5" key="2">
    <citation type="submission" date="2015-07" db="EMBL/GenBank/DDBJ databases">
        <authorList>
            <person name="Noorani M."/>
        </authorList>
    </citation>
    <scope>NUCLEOTIDE SEQUENCE</scope>
    <source>
        <strain evidence="5">Yugu1</strain>
    </source>
</reference>
<dbReference type="InterPro" id="IPR036388">
    <property type="entry name" value="WH-like_DNA-bd_sf"/>
</dbReference>
<protein>
    <submittedName>
        <fullName evidence="5">Uncharacterized protein</fullName>
    </submittedName>
</protein>
<evidence type="ECO:0000259" key="4">
    <source>
        <dbReference type="Pfam" id="PF25019"/>
    </source>
</evidence>
<dbReference type="InterPro" id="IPR002182">
    <property type="entry name" value="NB-ARC"/>
</dbReference>
<proteinExistence type="predicted"/>
<dbReference type="PRINTS" id="PR00364">
    <property type="entry name" value="DISEASERSIST"/>
</dbReference>
<keyword evidence="2" id="KW-0611">Plant defense</keyword>
<evidence type="ECO:0000259" key="3">
    <source>
        <dbReference type="Pfam" id="PF00931"/>
    </source>
</evidence>
<dbReference type="SUPFAM" id="SSF52540">
    <property type="entry name" value="P-loop containing nucleoside triphosphate hydrolases"/>
    <property type="match status" value="1"/>
</dbReference>
<dbReference type="GO" id="GO:0043531">
    <property type="term" value="F:ADP binding"/>
    <property type="evidence" value="ECO:0007669"/>
    <property type="project" value="InterPro"/>
</dbReference>
<dbReference type="InterPro" id="IPR032675">
    <property type="entry name" value="LRR_dom_sf"/>
</dbReference>
<name>A0A368S750_SETIT</name>